<organism evidence="1 2">
    <name type="scientific">Musa acuminata subsp. malaccensis</name>
    <name type="common">Wild banana</name>
    <name type="synonym">Musa malaccensis</name>
    <dbReference type="NCBI Taxonomy" id="214687"/>
    <lineage>
        <taxon>Eukaryota</taxon>
        <taxon>Viridiplantae</taxon>
        <taxon>Streptophyta</taxon>
        <taxon>Embryophyta</taxon>
        <taxon>Tracheophyta</taxon>
        <taxon>Spermatophyta</taxon>
        <taxon>Magnoliopsida</taxon>
        <taxon>Liliopsida</taxon>
        <taxon>Zingiberales</taxon>
        <taxon>Musaceae</taxon>
        <taxon>Musa</taxon>
    </lineage>
</organism>
<keyword evidence="2" id="KW-1185">Reference proteome</keyword>
<dbReference type="EnsemblPlants" id="Ma05_t28020.1">
    <property type="protein sequence ID" value="Ma05_p28020.1"/>
    <property type="gene ID" value="Ma05_g28020"/>
</dbReference>
<dbReference type="AlphaFoldDB" id="A0A804J9D4"/>
<accession>A0A804J9D4</accession>
<dbReference type="Gramene" id="Ma05_t28020.1">
    <property type="protein sequence ID" value="Ma05_p28020.1"/>
    <property type="gene ID" value="Ma05_g28020"/>
</dbReference>
<sequence>MLHIIIITRSWFDESFVLLDKM</sequence>
<proteinExistence type="predicted"/>
<reference evidence="1" key="1">
    <citation type="submission" date="2021-05" db="UniProtKB">
        <authorList>
            <consortium name="EnsemblPlants"/>
        </authorList>
    </citation>
    <scope>IDENTIFICATION</scope>
    <source>
        <strain evidence="1">subsp. malaccensis</strain>
    </source>
</reference>
<evidence type="ECO:0000313" key="2">
    <source>
        <dbReference type="Proteomes" id="UP000012960"/>
    </source>
</evidence>
<name>A0A804J9D4_MUSAM</name>
<dbReference type="InParanoid" id="A0A804J9D4"/>
<evidence type="ECO:0000313" key="1">
    <source>
        <dbReference type="EnsemblPlants" id="Ma05_p28020.1"/>
    </source>
</evidence>
<protein>
    <submittedName>
        <fullName evidence="1">Uncharacterized protein</fullName>
    </submittedName>
</protein>
<dbReference type="Proteomes" id="UP000012960">
    <property type="component" value="Unplaced"/>
</dbReference>